<protein>
    <submittedName>
        <fullName evidence="2">Uncharacterized protein</fullName>
    </submittedName>
</protein>
<evidence type="ECO:0000313" key="2">
    <source>
        <dbReference type="EMBL" id="QKG19705.1"/>
    </source>
</evidence>
<dbReference type="EMBL" id="CP053892">
    <property type="protein sequence ID" value="QKG19705.1"/>
    <property type="molecule type" value="Genomic_DNA"/>
</dbReference>
<proteinExistence type="predicted"/>
<name>A0A7D4A0P5_ACTVE</name>
<organism evidence="2 3">
    <name type="scientific">Actinomadura verrucosospora</name>
    <dbReference type="NCBI Taxonomy" id="46165"/>
    <lineage>
        <taxon>Bacteria</taxon>
        <taxon>Bacillati</taxon>
        <taxon>Actinomycetota</taxon>
        <taxon>Actinomycetes</taxon>
        <taxon>Streptosporangiales</taxon>
        <taxon>Thermomonosporaceae</taxon>
        <taxon>Actinomadura</taxon>
    </lineage>
</organism>
<feature type="compositionally biased region" description="Basic and acidic residues" evidence="1">
    <location>
        <begin position="42"/>
        <end position="57"/>
    </location>
</feature>
<keyword evidence="3" id="KW-1185">Reference proteome</keyword>
<dbReference type="AlphaFoldDB" id="A0A7D4A0P5"/>
<accession>A0A7D4A0P5</accession>
<evidence type="ECO:0000313" key="3">
    <source>
        <dbReference type="Proteomes" id="UP000501240"/>
    </source>
</evidence>
<sequence>MLGGQRVAAVLGRSGHPEHPGLAAGLAALVDRHLEAALGQFEGRREAGDPGTEDRHVLAGCPPPRGQGLRAGLAAQPGRGLADQAGGRRARADGGDAAEEASA</sequence>
<feature type="compositionally biased region" description="Low complexity" evidence="1">
    <location>
        <begin position="78"/>
        <end position="87"/>
    </location>
</feature>
<feature type="region of interest" description="Disordered" evidence="1">
    <location>
        <begin position="42"/>
        <end position="103"/>
    </location>
</feature>
<reference evidence="2 3" key="1">
    <citation type="submission" date="2020-05" db="EMBL/GenBank/DDBJ databases">
        <title>Actinomadura verrucosospora NRRL-B18236 (PFL_A860) Genome sequencing and assembly.</title>
        <authorList>
            <person name="Samborskyy M."/>
        </authorList>
    </citation>
    <scope>NUCLEOTIDE SEQUENCE [LARGE SCALE GENOMIC DNA]</scope>
    <source>
        <strain evidence="2 3">NRRL:B18236</strain>
    </source>
</reference>
<gene>
    <name evidence="2" type="ORF">ACTIVE_1341</name>
</gene>
<evidence type="ECO:0000256" key="1">
    <source>
        <dbReference type="SAM" id="MobiDB-lite"/>
    </source>
</evidence>
<dbReference type="Proteomes" id="UP000501240">
    <property type="component" value="Chromosome"/>
</dbReference>